<dbReference type="Pfam" id="PF13738">
    <property type="entry name" value="Pyr_redox_3"/>
    <property type="match status" value="1"/>
</dbReference>
<evidence type="ECO:0000256" key="1">
    <source>
        <dbReference type="SAM" id="MobiDB-lite"/>
    </source>
</evidence>
<organism evidence="2 3">
    <name type="scientific">Streptomyces stramineus</name>
    <dbReference type="NCBI Taxonomy" id="173861"/>
    <lineage>
        <taxon>Bacteria</taxon>
        <taxon>Bacillati</taxon>
        <taxon>Actinomycetota</taxon>
        <taxon>Actinomycetes</taxon>
        <taxon>Kitasatosporales</taxon>
        <taxon>Streptomycetaceae</taxon>
        <taxon>Streptomyces</taxon>
    </lineage>
</organism>
<dbReference type="PANTHER" id="PTHR42877">
    <property type="entry name" value="L-ORNITHINE N(5)-MONOOXYGENASE-RELATED"/>
    <property type="match status" value="1"/>
</dbReference>
<evidence type="ECO:0000313" key="2">
    <source>
        <dbReference type="EMBL" id="GAA0444770.1"/>
    </source>
</evidence>
<sequence length="517" mass="57268">MASTPAASEAAETPDVLIVGTGFAGLGMAMKLLAAGHSDFVVLEKAGEVGGTWRENTYPGCACDVASVMYSYSFAPNRAWSRMYASQPEILDYIKRVVKDHALEPHIRFNTEAVSYEFDETEDRWSVRTGSGREYRPRVVVLAHGSLHQPNIPDLPGMGRFKGAMFHSAQWDHSVDLKGKRVAVVGTGSSAAQFIPEIAGTAAHVDVFQRSAHWVLPKADRPIKALEHRLFKSLPFVQQLYRLTAYWTHELPVLAFLNPKFLKVLEAASLRMLRKQVPDPELRAKLTPDYTIGCKRILLTNDYYPALQRPDVDLITSPIAEFTETGIRSADGELHEADVVILGTGFATDNRCATEHIVGRDGVTIQEAWRDGMTAHLGTTVSGFPNMFMLMGPNSGGGAQSILFVIEAQLHYIVECLRLMRTRRATRMEVRAEVQRAFNARLHGKLAGSVWNTGGCHSWFLDHTGLNRQSWPGTGTSYWRATRRPDPRAFRLTGRPDRRRLVPVPSPTGAAGSESTD</sequence>
<dbReference type="EMBL" id="BAAAHB010000002">
    <property type="protein sequence ID" value="GAA0444770.1"/>
    <property type="molecule type" value="Genomic_DNA"/>
</dbReference>
<dbReference type="PANTHER" id="PTHR42877:SF4">
    <property type="entry name" value="FAD_NAD(P)-BINDING DOMAIN-CONTAINING PROTEIN-RELATED"/>
    <property type="match status" value="1"/>
</dbReference>
<accession>A0ABN0ZEE7</accession>
<comment type="caution">
    <text evidence="2">The sequence shown here is derived from an EMBL/GenBank/DDBJ whole genome shotgun (WGS) entry which is preliminary data.</text>
</comment>
<name>A0ABN0ZEE7_9ACTN</name>
<dbReference type="InterPro" id="IPR051209">
    <property type="entry name" value="FAD-bind_Monooxygenase_sf"/>
</dbReference>
<feature type="compositionally biased region" description="Basic and acidic residues" evidence="1">
    <location>
        <begin position="485"/>
        <end position="500"/>
    </location>
</feature>
<protein>
    <submittedName>
        <fullName evidence="2">NAD(P)/FAD-dependent oxidoreductase</fullName>
    </submittedName>
</protein>
<dbReference type="InterPro" id="IPR036188">
    <property type="entry name" value="FAD/NAD-bd_sf"/>
</dbReference>
<keyword evidence="3" id="KW-1185">Reference proteome</keyword>
<reference evidence="2 3" key="1">
    <citation type="journal article" date="2019" name="Int. J. Syst. Evol. Microbiol.">
        <title>The Global Catalogue of Microorganisms (GCM) 10K type strain sequencing project: providing services to taxonomists for standard genome sequencing and annotation.</title>
        <authorList>
            <consortium name="The Broad Institute Genomics Platform"/>
            <consortium name="The Broad Institute Genome Sequencing Center for Infectious Disease"/>
            <person name="Wu L."/>
            <person name="Ma J."/>
        </authorList>
    </citation>
    <scope>NUCLEOTIDE SEQUENCE [LARGE SCALE GENOMIC DNA]</scope>
    <source>
        <strain evidence="2 3">JCM 10649</strain>
    </source>
</reference>
<evidence type="ECO:0000313" key="3">
    <source>
        <dbReference type="Proteomes" id="UP001499895"/>
    </source>
</evidence>
<dbReference type="Proteomes" id="UP001499895">
    <property type="component" value="Unassembled WGS sequence"/>
</dbReference>
<gene>
    <name evidence="2" type="ORF">GCM10009544_04430</name>
</gene>
<dbReference type="SUPFAM" id="SSF51905">
    <property type="entry name" value="FAD/NAD(P)-binding domain"/>
    <property type="match status" value="1"/>
</dbReference>
<dbReference type="Gene3D" id="3.50.50.60">
    <property type="entry name" value="FAD/NAD(P)-binding domain"/>
    <property type="match status" value="2"/>
</dbReference>
<dbReference type="RefSeq" id="WP_344084506.1">
    <property type="nucleotide sequence ID" value="NZ_BAAAHB010000002.1"/>
</dbReference>
<proteinExistence type="predicted"/>
<feature type="region of interest" description="Disordered" evidence="1">
    <location>
        <begin position="485"/>
        <end position="517"/>
    </location>
</feature>